<dbReference type="InterPro" id="IPR011010">
    <property type="entry name" value="DNA_brk_join_enz"/>
</dbReference>
<dbReference type="InterPro" id="IPR050090">
    <property type="entry name" value="Tyrosine_recombinase_XerCD"/>
</dbReference>
<name>A0A1G1T819_9BACT</name>
<dbReference type="RefSeq" id="WP_083322202.1">
    <property type="nucleotide sequence ID" value="NZ_MDZB01000093.1"/>
</dbReference>
<dbReference type="EMBL" id="MDZB01000093">
    <property type="protein sequence ID" value="OGX87029.1"/>
    <property type="molecule type" value="Genomic_DNA"/>
</dbReference>
<evidence type="ECO:0000259" key="7">
    <source>
        <dbReference type="PROSITE" id="PS51900"/>
    </source>
</evidence>
<dbReference type="Proteomes" id="UP000176294">
    <property type="component" value="Unassembled WGS sequence"/>
</dbReference>
<feature type="region of interest" description="Disordered" evidence="6">
    <location>
        <begin position="41"/>
        <end position="63"/>
    </location>
</feature>
<organism evidence="8 9">
    <name type="scientific">Hymenobacter lapidarius</name>
    <dbReference type="NCBI Taxonomy" id="1908237"/>
    <lineage>
        <taxon>Bacteria</taxon>
        <taxon>Pseudomonadati</taxon>
        <taxon>Bacteroidota</taxon>
        <taxon>Cytophagia</taxon>
        <taxon>Cytophagales</taxon>
        <taxon>Hymenobacteraceae</taxon>
        <taxon>Hymenobacter</taxon>
    </lineage>
</organism>
<keyword evidence="3 5" id="KW-0238">DNA-binding</keyword>
<comment type="similarity">
    <text evidence="1">Belongs to the 'phage' integrase family.</text>
</comment>
<sequence>MATVSYHLKEPGGDKPTALFIWFNPQNGQPRIRIYTGDKIHPDQWEGGDAQRAKTPKRGPETERNKAINTNNERMAKRLLDHWAQCRAAGKLPTAEELRAVVEPEVPGTPEPERFRPLPDFLAYLSRMEKKNSPNTVRSHRTTYNHLAVFVAKSSRSLEYSDMTREWKDRFAGYLSEEQKLADSSVNKQLKILKEFLADAADHQRTPRIDVKGWSWKFAEPAVLALTTGELAQLEALTGLPPYLENARGLWLLMAYTGLRYSDAMTLRPEHDKGETLQLVPKKTTDIKATVYVRKPARALLNKWWAGELRPISNAKLNQYIKVVCELAGIDELTEQITYYAQTSRPHKVTKKKYLRISCHSARRTYTTLSFAKDIPLELIMQATGHVNAKTTLRYNQTTIARQVEVSRRAWGEDE</sequence>
<dbReference type="InterPro" id="IPR010998">
    <property type="entry name" value="Integrase_recombinase_N"/>
</dbReference>
<dbReference type="Pfam" id="PF00589">
    <property type="entry name" value="Phage_integrase"/>
    <property type="match status" value="1"/>
</dbReference>
<dbReference type="PROSITE" id="PS51900">
    <property type="entry name" value="CB"/>
    <property type="match status" value="1"/>
</dbReference>
<evidence type="ECO:0000256" key="4">
    <source>
        <dbReference type="ARBA" id="ARBA00023172"/>
    </source>
</evidence>
<feature type="domain" description="Core-binding (CB)" evidence="7">
    <location>
        <begin position="112"/>
        <end position="201"/>
    </location>
</feature>
<dbReference type="InterPro" id="IPR025269">
    <property type="entry name" value="SAM-like_dom"/>
</dbReference>
<accession>A0A1G1T819</accession>
<dbReference type="InterPro" id="IPR013762">
    <property type="entry name" value="Integrase-like_cat_sf"/>
</dbReference>
<evidence type="ECO:0000313" key="9">
    <source>
        <dbReference type="Proteomes" id="UP000176294"/>
    </source>
</evidence>
<reference evidence="8 9" key="1">
    <citation type="submission" date="2016-08" db="EMBL/GenBank/DDBJ databases">
        <title>Hymenobacter coccineus sp. nov., Hymenobacter lapidarius sp. nov. and Hymenobacter glacialis sp. nov., isolated from Antarctic soil.</title>
        <authorList>
            <person name="Sedlacek I."/>
            <person name="Kralova S."/>
            <person name="Kyrova K."/>
            <person name="Maslanova I."/>
            <person name="Stankova E."/>
            <person name="Vrbovska V."/>
            <person name="Nemec M."/>
            <person name="Bartak M."/>
            <person name="Svec P."/>
            <person name="Busse H.-J."/>
            <person name="Pantucek R."/>
        </authorList>
    </citation>
    <scope>NUCLEOTIDE SEQUENCE [LARGE SCALE GENOMIC DNA]</scope>
    <source>
        <strain evidence="8 9">CCM 8643</strain>
    </source>
</reference>
<dbReference type="GO" id="GO:0015074">
    <property type="term" value="P:DNA integration"/>
    <property type="evidence" value="ECO:0007669"/>
    <property type="project" value="UniProtKB-KW"/>
</dbReference>
<evidence type="ECO:0000256" key="3">
    <source>
        <dbReference type="ARBA" id="ARBA00023125"/>
    </source>
</evidence>
<keyword evidence="9" id="KW-1185">Reference proteome</keyword>
<dbReference type="AlphaFoldDB" id="A0A1G1T819"/>
<keyword evidence="4" id="KW-0233">DNA recombination</keyword>
<dbReference type="STRING" id="1908237.BEN47_11970"/>
<dbReference type="Gene3D" id="1.10.150.130">
    <property type="match status" value="1"/>
</dbReference>
<gene>
    <name evidence="8" type="ORF">BEN47_11970</name>
</gene>
<keyword evidence="2" id="KW-0229">DNA integration</keyword>
<dbReference type="SUPFAM" id="SSF56349">
    <property type="entry name" value="DNA breaking-rejoining enzymes"/>
    <property type="match status" value="1"/>
</dbReference>
<dbReference type="InterPro" id="IPR044068">
    <property type="entry name" value="CB"/>
</dbReference>
<dbReference type="GO" id="GO:0006310">
    <property type="term" value="P:DNA recombination"/>
    <property type="evidence" value="ECO:0007669"/>
    <property type="project" value="UniProtKB-KW"/>
</dbReference>
<evidence type="ECO:0000256" key="6">
    <source>
        <dbReference type="SAM" id="MobiDB-lite"/>
    </source>
</evidence>
<protein>
    <recommendedName>
        <fullName evidence="7">Core-binding (CB) domain-containing protein</fullName>
    </recommendedName>
</protein>
<dbReference type="PANTHER" id="PTHR30349:SF64">
    <property type="entry name" value="PROPHAGE INTEGRASE INTD-RELATED"/>
    <property type="match status" value="1"/>
</dbReference>
<evidence type="ECO:0000256" key="5">
    <source>
        <dbReference type="PROSITE-ProRule" id="PRU01248"/>
    </source>
</evidence>
<proteinExistence type="inferred from homology"/>
<dbReference type="OrthoDB" id="1493636at2"/>
<dbReference type="InterPro" id="IPR002104">
    <property type="entry name" value="Integrase_catalytic"/>
</dbReference>
<comment type="caution">
    <text evidence="8">The sequence shown here is derived from an EMBL/GenBank/DDBJ whole genome shotgun (WGS) entry which is preliminary data.</text>
</comment>
<dbReference type="PANTHER" id="PTHR30349">
    <property type="entry name" value="PHAGE INTEGRASE-RELATED"/>
    <property type="match status" value="1"/>
</dbReference>
<dbReference type="Gene3D" id="1.10.443.10">
    <property type="entry name" value="Intergrase catalytic core"/>
    <property type="match status" value="1"/>
</dbReference>
<evidence type="ECO:0000313" key="8">
    <source>
        <dbReference type="EMBL" id="OGX87029.1"/>
    </source>
</evidence>
<evidence type="ECO:0000256" key="1">
    <source>
        <dbReference type="ARBA" id="ARBA00008857"/>
    </source>
</evidence>
<evidence type="ECO:0000256" key="2">
    <source>
        <dbReference type="ARBA" id="ARBA00022908"/>
    </source>
</evidence>
<dbReference type="GO" id="GO:0003677">
    <property type="term" value="F:DNA binding"/>
    <property type="evidence" value="ECO:0007669"/>
    <property type="project" value="UniProtKB-UniRule"/>
</dbReference>
<dbReference type="Pfam" id="PF13102">
    <property type="entry name" value="Phage_int_SAM_5"/>
    <property type="match status" value="1"/>
</dbReference>